<dbReference type="CDD" id="cd04182">
    <property type="entry name" value="GT_2_like_f"/>
    <property type="match status" value="1"/>
</dbReference>
<feature type="domain" description="MobA-like NTP transferase" evidence="1">
    <location>
        <begin position="1"/>
        <end position="157"/>
    </location>
</feature>
<evidence type="ECO:0000313" key="3">
    <source>
        <dbReference type="Proteomes" id="UP001145072"/>
    </source>
</evidence>
<comment type="caution">
    <text evidence="2">The sequence shown here is derived from an EMBL/GenBank/DDBJ whole genome shotgun (WGS) entry which is preliminary data.</text>
</comment>
<keyword evidence="3" id="KW-1185">Reference proteome</keyword>
<dbReference type="Gene3D" id="3.90.550.10">
    <property type="entry name" value="Spore Coat Polysaccharide Biosynthesis Protein SpsA, Chain A"/>
    <property type="match status" value="1"/>
</dbReference>
<dbReference type="AlphaFoldDB" id="A0A9X3WPV0"/>
<dbReference type="PANTHER" id="PTHR43777:SF1">
    <property type="entry name" value="MOLYBDENUM COFACTOR CYTIDYLYLTRANSFERASE"/>
    <property type="match status" value="1"/>
</dbReference>
<dbReference type="Proteomes" id="UP001145072">
    <property type="component" value="Unassembled WGS sequence"/>
</dbReference>
<name>A0A9X3WPV0_9BACI</name>
<protein>
    <submittedName>
        <fullName evidence="2">NTP transferase domain-containing protein</fullName>
    </submittedName>
</protein>
<dbReference type="InterPro" id="IPR025877">
    <property type="entry name" value="MobA-like_NTP_Trfase"/>
</dbReference>
<dbReference type="GO" id="GO:0016779">
    <property type="term" value="F:nucleotidyltransferase activity"/>
    <property type="evidence" value="ECO:0007669"/>
    <property type="project" value="UniProtKB-ARBA"/>
</dbReference>
<gene>
    <name evidence="2" type="ORF">NC661_12415</name>
</gene>
<keyword evidence="2" id="KW-0808">Transferase</keyword>
<dbReference type="PANTHER" id="PTHR43777">
    <property type="entry name" value="MOLYBDENUM COFACTOR CYTIDYLYLTRANSFERASE"/>
    <property type="match status" value="1"/>
</dbReference>
<reference evidence="2" key="1">
    <citation type="submission" date="2022-06" db="EMBL/GenBank/DDBJ databases">
        <title>Aquibacillus sp. a new bacterium isolated from soil saline samples.</title>
        <authorList>
            <person name="Galisteo C."/>
            <person name="De La Haba R."/>
            <person name="Sanchez-Porro C."/>
            <person name="Ventosa A."/>
        </authorList>
    </citation>
    <scope>NUCLEOTIDE SEQUENCE</scope>
    <source>
        <strain evidence="2">JCM 12387</strain>
    </source>
</reference>
<dbReference type="SUPFAM" id="SSF53448">
    <property type="entry name" value="Nucleotide-diphospho-sugar transferases"/>
    <property type="match status" value="1"/>
</dbReference>
<evidence type="ECO:0000259" key="1">
    <source>
        <dbReference type="Pfam" id="PF12804"/>
    </source>
</evidence>
<accession>A0A9X3WPV0</accession>
<organism evidence="2 3">
    <name type="scientific">Aquibacillus koreensis</name>
    <dbReference type="NCBI Taxonomy" id="279446"/>
    <lineage>
        <taxon>Bacteria</taxon>
        <taxon>Bacillati</taxon>
        <taxon>Bacillota</taxon>
        <taxon>Bacilli</taxon>
        <taxon>Bacillales</taxon>
        <taxon>Bacillaceae</taxon>
        <taxon>Aquibacillus</taxon>
    </lineage>
</organism>
<proteinExistence type="predicted"/>
<sequence length="189" mass="21363">MGKDKLSLPFKNGVLGNSALEVAKKSKIDHIAAITKEKEKQHWLKEQQIIDRKISILACKDADKGQANSIKCGVKFAKALKAKAVVILLADQPLINENLVNQLIDTYHDLMNTGKEVHYVASSFKGVVQPPILFKDTCFPELLQLEGDKGARSLIRMKDDDRGVIIECDDWRCFYDVDTEEDYRWIMGI</sequence>
<dbReference type="Pfam" id="PF12804">
    <property type="entry name" value="NTP_transf_3"/>
    <property type="match status" value="1"/>
</dbReference>
<evidence type="ECO:0000313" key="2">
    <source>
        <dbReference type="EMBL" id="MDC3421174.1"/>
    </source>
</evidence>
<dbReference type="InterPro" id="IPR029044">
    <property type="entry name" value="Nucleotide-diphossugar_trans"/>
</dbReference>
<dbReference type="EMBL" id="JAMQJZ010000009">
    <property type="protein sequence ID" value="MDC3421174.1"/>
    <property type="molecule type" value="Genomic_DNA"/>
</dbReference>